<comment type="cofactor">
    <cofactor evidence="1">
        <name>Mg(2+)</name>
        <dbReference type="ChEBI" id="CHEBI:18420"/>
    </cofactor>
</comment>
<dbReference type="STRING" id="1860102.ACCAA_670073"/>
<reference evidence="5 6" key="1">
    <citation type="submission" date="2016-06" db="EMBL/GenBank/DDBJ databases">
        <authorList>
            <person name="Kjaerup R.B."/>
            <person name="Dalgaard T.S."/>
            <person name="Juul-Madsen H.R."/>
        </authorList>
    </citation>
    <scope>NUCLEOTIDE SEQUENCE [LARGE SCALE GENOMIC DNA]</scope>
    <source>
        <strain evidence="5">3</strain>
    </source>
</reference>
<dbReference type="RefSeq" id="WP_186408665.1">
    <property type="nucleotide sequence ID" value="NZ_FLQX01000146.1"/>
</dbReference>
<sequence length="307" mass="34458">MANTRTLGASLYVPATHQALQQIADGVLLGDLRSVIFCTEDAVADHDLSYALFNLSLTLQQMIELPATQRFVRVRNPDVMKRVLAMPGSEKLTGFVLPKATRHNFDAYFRQVRHTHHLLMPTLETAEVFDEAEMKLFRQCLERPGVRDRILALRIGGNDLLALLGLRRPRQMTIYRTPLGPVIGKLVTTFRPYGFVLTGPVFEHLDTPALLAQEVEEDLAHGMVGKTAIHPSQIALIEQHYRVARPDVEMALRIIDEASPAVFKMHNSMCEVATHRAWAHRVVEQARVFGLHHTGQAIDAVTDEHEG</sequence>
<gene>
    <name evidence="5" type="ORF">ACCAA_670073</name>
</gene>
<dbReference type="InterPro" id="IPR039480">
    <property type="entry name" value="C-C_Bond_Lyase-like"/>
</dbReference>
<evidence type="ECO:0000313" key="6">
    <source>
        <dbReference type="Proteomes" id="UP000199169"/>
    </source>
</evidence>
<accession>A0A1A8XWZ8</accession>
<dbReference type="InterPro" id="IPR011206">
    <property type="entry name" value="Citrate_lyase_beta/mcl1/mcl2"/>
</dbReference>
<feature type="binding site" evidence="4">
    <location>
        <position position="159"/>
    </location>
    <ligand>
        <name>Mg(2+)</name>
        <dbReference type="ChEBI" id="CHEBI:18420"/>
    </ligand>
</feature>
<keyword evidence="2 4" id="KW-0479">Metal-binding</keyword>
<protein>
    <submittedName>
        <fullName evidence="5">ATP/GTP-binding protein</fullName>
    </submittedName>
</protein>
<dbReference type="PANTHER" id="PTHR32308">
    <property type="entry name" value="LYASE BETA SUBUNIT, PUTATIVE (AFU_ORTHOLOGUE AFUA_4G13030)-RELATED"/>
    <property type="match status" value="1"/>
</dbReference>
<dbReference type="Proteomes" id="UP000199169">
    <property type="component" value="Unassembled WGS sequence"/>
</dbReference>
<dbReference type="InterPro" id="IPR040442">
    <property type="entry name" value="Pyrv_kinase-like_dom_sf"/>
</dbReference>
<dbReference type="PANTHER" id="PTHR32308:SF10">
    <property type="entry name" value="CITRATE LYASE SUBUNIT BETA"/>
    <property type="match status" value="1"/>
</dbReference>
<evidence type="ECO:0000256" key="1">
    <source>
        <dbReference type="ARBA" id="ARBA00001946"/>
    </source>
</evidence>
<dbReference type="GO" id="GO:0003824">
    <property type="term" value="F:catalytic activity"/>
    <property type="evidence" value="ECO:0007669"/>
    <property type="project" value="InterPro"/>
</dbReference>
<dbReference type="EMBL" id="FLQX01000146">
    <property type="protein sequence ID" value="SBT09157.1"/>
    <property type="molecule type" value="Genomic_DNA"/>
</dbReference>
<organism evidence="5 6">
    <name type="scientific">Candidatus Accumulibacter aalborgensis</name>
    <dbReference type="NCBI Taxonomy" id="1860102"/>
    <lineage>
        <taxon>Bacteria</taxon>
        <taxon>Pseudomonadati</taxon>
        <taxon>Pseudomonadota</taxon>
        <taxon>Betaproteobacteria</taxon>
        <taxon>Candidatus Accumulibacter</taxon>
    </lineage>
</organism>
<dbReference type="Gene3D" id="3.20.20.60">
    <property type="entry name" value="Phosphoenolpyruvate-binding domains"/>
    <property type="match status" value="1"/>
</dbReference>
<name>A0A1A8XWZ8_9PROT</name>
<dbReference type="InterPro" id="IPR015813">
    <property type="entry name" value="Pyrv/PenolPyrv_kinase-like_dom"/>
</dbReference>
<proteinExistence type="predicted"/>
<dbReference type="AlphaFoldDB" id="A0A1A8XWZ8"/>
<evidence type="ECO:0000256" key="4">
    <source>
        <dbReference type="PIRSR" id="PIRSR015582-2"/>
    </source>
</evidence>
<keyword evidence="3 4" id="KW-0460">Magnesium</keyword>
<keyword evidence="6" id="KW-1185">Reference proteome</keyword>
<evidence type="ECO:0000256" key="2">
    <source>
        <dbReference type="ARBA" id="ARBA00022723"/>
    </source>
</evidence>
<dbReference type="GO" id="GO:0000287">
    <property type="term" value="F:magnesium ion binding"/>
    <property type="evidence" value="ECO:0007669"/>
    <property type="project" value="TreeGrafter"/>
</dbReference>
<evidence type="ECO:0000313" key="5">
    <source>
        <dbReference type="EMBL" id="SBT09157.1"/>
    </source>
</evidence>
<dbReference type="PIRSF" id="PIRSF015582">
    <property type="entry name" value="Cit_lyase_B"/>
    <property type="match status" value="1"/>
</dbReference>
<dbReference type="GO" id="GO:0006107">
    <property type="term" value="P:oxaloacetate metabolic process"/>
    <property type="evidence" value="ECO:0007669"/>
    <property type="project" value="TreeGrafter"/>
</dbReference>
<evidence type="ECO:0000256" key="3">
    <source>
        <dbReference type="ARBA" id="ARBA00022842"/>
    </source>
</evidence>
<dbReference type="SUPFAM" id="SSF51621">
    <property type="entry name" value="Phosphoenolpyruvate/pyruvate domain"/>
    <property type="match status" value="1"/>
</dbReference>
<dbReference type="Pfam" id="PF15617">
    <property type="entry name" value="C-C_Bond_Lyase"/>
    <property type="match status" value="1"/>
</dbReference>